<organism evidence="1 2">
    <name type="scientific">Acinetobacter corruptisaponis</name>
    <dbReference type="NCBI Taxonomy" id="3045147"/>
    <lineage>
        <taxon>Bacteria</taxon>
        <taxon>Pseudomonadati</taxon>
        <taxon>Pseudomonadota</taxon>
        <taxon>Gammaproteobacteria</taxon>
        <taxon>Moraxellales</taxon>
        <taxon>Moraxellaceae</taxon>
        <taxon>Acinetobacter</taxon>
    </lineage>
</organism>
<dbReference type="EMBL" id="CP125669">
    <property type="protein sequence ID" value="WHP04763.1"/>
    <property type="molecule type" value="Genomic_DNA"/>
</dbReference>
<name>A0ABY8S1X5_9GAMM</name>
<reference evidence="1 2" key="1">
    <citation type="submission" date="2023-05" db="EMBL/GenBank/DDBJ databases">
        <title>The complete genome of Acinetobacter sp. nov KCTC 92772.</title>
        <authorList>
            <person name="Zhou G."/>
        </authorList>
    </citation>
    <scope>NUCLEOTIDE SEQUENCE [LARGE SCALE GENOMIC DNA]</scope>
    <source>
        <strain evidence="1 2">KCTC 92772</strain>
    </source>
</reference>
<dbReference type="InterPro" id="IPR009752">
    <property type="entry name" value="Phage_Mu_GpJ"/>
</dbReference>
<gene>
    <name evidence="1" type="ORF">QLH32_11935</name>
</gene>
<keyword evidence="2" id="KW-1185">Reference proteome</keyword>
<dbReference type="Proteomes" id="UP001229836">
    <property type="component" value="Chromosome"/>
</dbReference>
<evidence type="ECO:0000313" key="2">
    <source>
        <dbReference type="Proteomes" id="UP001229836"/>
    </source>
</evidence>
<accession>A0ABY8S1X5</accession>
<dbReference type="RefSeq" id="WP_283266400.1">
    <property type="nucleotide sequence ID" value="NZ_CP125669.1"/>
</dbReference>
<protein>
    <submittedName>
        <fullName evidence="1">DUF1320 domain-containing protein</fullName>
    </submittedName>
</protein>
<evidence type="ECO:0000313" key="1">
    <source>
        <dbReference type="EMBL" id="WHP04763.1"/>
    </source>
</evidence>
<dbReference type="Pfam" id="PF07030">
    <property type="entry name" value="Phage_Mu_Gp36"/>
    <property type="match status" value="1"/>
</dbReference>
<sequence length="142" mass="15735">MSYVTADAMIRKFGERELIQLTDNEEPYQYVINYEKLDAALEEANSEIDSFLVGRYPLPLQVIPPFLVSIGCHLARYHLCNVIVENDPIAIRYGISIKRLKDISKSETGLGGSPAGESAPTESSSNNVTLVVGRRDFGGRGW</sequence>
<proteinExistence type="predicted"/>